<accession>A0A6L2L026</accession>
<comment type="caution">
    <text evidence="2">The sequence shown here is derived from an EMBL/GenBank/DDBJ whole genome shotgun (WGS) entry which is preliminary data.</text>
</comment>
<reference evidence="2" key="1">
    <citation type="journal article" date="2019" name="Sci. Rep.">
        <title>Draft genome of Tanacetum cinerariifolium, the natural source of mosquito coil.</title>
        <authorList>
            <person name="Yamashiro T."/>
            <person name="Shiraishi A."/>
            <person name="Satake H."/>
            <person name="Nakayama K."/>
        </authorList>
    </citation>
    <scope>NUCLEOTIDE SEQUENCE</scope>
</reference>
<organism evidence="2">
    <name type="scientific">Tanacetum cinerariifolium</name>
    <name type="common">Dalmatian daisy</name>
    <name type="synonym">Chrysanthemum cinerariifolium</name>
    <dbReference type="NCBI Taxonomy" id="118510"/>
    <lineage>
        <taxon>Eukaryota</taxon>
        <taxon>Viridiplantae</taxon>
        <taxon>Streptophyta</taxon>
        <taxon>Embryophyta</taxon>
        <taxon>Tracheophyta</taxon>
        <taxon>Spermatophyta</taxon>
        <taxon>Magnoliopsida</taxon>
        <taxon>eudicotyledons</taxon>
        <taxon>Gunneridae</taxon>
        <taxon>Pentapetalae</taxon>
        <taxon>asterids</taxon>
        <taxon>campanulids</taxon>
        <taxon>Asterales</taxon>
        <taxon>Asteraceae</taxon>
        <taxon>Asteroideae</taxon>
        <taxon>Anthemideae</taxon>
        <taxon>Anthemidinae</taxon>
        <taxon>Tanacetum</taxon>
    </lineage>
</organism>
<evidence type="ECO:0000313" key="2">
    <source>
        <dbReference type="EMBL" id="GEU54846.1"/>
    </source>
</evidence>
<dbReference type="AlphaFoldDB" id="A0A6L2L026"/>
<sequence>MVGNDANNDRVEQLKNSLKQFRKTIENSLQQITQTLTTLTTHENDERHNRGGPILSRGHGMINLKKNVFNRMEKHLMLKMILKKNRKLEEDGSISTWEDLTTHFLSQLFLSKRIVKLQNDILMLQQPQVQIFYDNIDYILKRIVDYTAEGRLRKYVCGITSDMMRQLPPEPSRQEAFEDLVMNFILNQEDKVKQLEEYMSVIGSDFTQLSLVVIVKLKEEIRMEENRAMKIKKSRGLLGQSGSLGVDLSKLKMIKDD</sequence>
<proteinExistence type="predicted"/>
<evidence type="ECO:0000256" key="1">
    <source>
        <dbReference type="SAM" id="Coils"/>
    </source>
</evidence>
<dbReference type="EMBL" id="BKCJ010003398">
    <property type="protein sequence ID" value="GEU54846.1"/>
    <property type="molecule type" value="Genomic_DNA"/>
</dbReference>
<keyword evidence="1" id="KW-0175">Coiled coil</keyword>
<feature type="coiled-coil region" evidence="1">
    <location>
        <begin position="4"/>
        <end position="31"/>
    </location>
</feature>
<name>A0A6L2L026_TANCI</name>
<protein>
    <submittedName>
        <fullName evidence="2">Zinc finger, CCHC-type</fullName>
    </submittedName>
</protein>
<gene>
    <name evidence="2" type="ORF">Tci_026824</name>
</gene>